<dbReference type="Proteomes" id="UP000176236">
    <property type="component" value="Chromosome"/>
</dbReference>
<feature type="transmembrane region" description="Helical" evidence="2">
    <location>
        <begin position="9"/>
        <end position="27"/>
    </location>
</feature>
<name>A0A1E7G559_LACLC</name>
<accession>A0A1E7G559</accession>
<evidence type="ECO:0000313" key="4">
    <source>
        <dbReference type="Proteomes" id="UP000176236"/>
    </source>
</evidence>
<comment type="caution">
    <text evidence="3">The sequence shown here is derived from an EMBL/GenBank/DDBJ whole genome shotgun (WGS) entry which is preliminary data.</text>
</comment>
<evidence type="ECO:0000313" key="3">
    <source>
        <dbReference type="EMBL" id="OEU40105.1"/>
    </source>
</evidence>
<keyword evidence="2" id="KW-1133">Transmembrane helix</keyword>
<reference evidence="3 4" key="1">
    <citation type="journal article" date="2016" name="Appl. Microbiol. Biotechnol.">
        <title>Adhesion of the genome-sequenced Lactococcus lactis subsp. cremoris IBB477 strain is mediated by specific molecular determinants.</title>
        <authorList>
            <person name="Radziwill-Bienkowska J.M."/>
            <person name="Le D.T."/>
            <person name="Szczesny P."/>
            <person name="Duviau M.P."/>
            <person name="Aleksandrzak-Piekarczyk T."/>
            <person name="Loubiere P."/>
            <person name="Mercier-Bonin M."/>
            <person name="Bardowski J.K."/>
            <person name="Kowalczyk M."/>
        </authorList>
    </citation>
    <scope>NUCLEOTIDE SEQUENCE [LARGE SCALE GENOMIC DNA]</scope>
    <source>
        <strain evidence="3 4">IBB477</strain>
    </source>
</reference>
<evidence type="ECO:0008006" key="5">
    <source>
        <dbReference type="Google" id="ProtNLM"/>
    </source>
</evidence>
<dbReference type="EMBL" id="JMMZ01000012">
    <property type="protein sequence ID" value="OEU40105.1"/>
    <property type="molecule type" value="Genomic_DNA"/>
</dbReference>
<evidence type="ECO:0000256" key="2">
    <source>
        <dbReference type="SAM" id="Phobius"/>
    </source>
</evidence>
<dbReference type="AlphaFoldDB" id="A0A1E7G559"/>
<organism evidence="3 4">
    <name type="scientific">Lactococcus cremoris subsp. cremoris IBB477</name>
    <dbReference type="NCBI Taxonomy" id="1449093"/>
    <lineage>
        <taxon>Bacteria</taxon>
        <taxon>Bacillati</taxon>
        <taxon>Bacillota</taxon>
        <taxon>Bacilli</taxon>
        <taxon>Lactobacillales</taxon>
        <taxon>Streptococcaceae</taxon>
        <taxon>Lactococcus</taxon>
        <taxon>Lactococcus cremoris subsp. cremoris</taxon>
    </lineage>
</organism>
<keyword evidence="2" id="KW-0472">Membrane</keyword>
<dbReference type="Gene3D" id="3.30.1450.10">
    <property type="match status" value="1"/>
</dbReference>
<sequence>MEKKKESKALAIIALIIGILALVLSWVPIVNNFAAVLAIVSAILGLIAIIINRKNKKTLSIVSFVISILAFIIVLATQSMYSSAIDSVGKKVNSDISSSQKKADESFKWSKADYDALVVVDTLTGAGGTNYDGLEAKFGKPSNSSESSAGDYTIKNISWDNMDSSNYKSVSLAFTKQADGSWLLSNKSQSGLE</sequence>
<proteinExistence type="predicted"/>
<gene>
    <name evidence="3" type="ORF">AJ89_05025</name>
</gene>
<evidence type="ECO:0000256" key="1">
    <source>
        <dbReference type="ARBA" id="ARBA00022729"/>
    </source>
</evidence>
<feature type="transmembrane region" description="Helical" evidence="2">
    <location>
        <begin position="33"/>
        <end position="51"/>
    </location>
</feature>
<dbReference type="RefSeq" id="WP_075070480.1">
    <property type="nucleotide sequence ID" value="NZ_CM007353.1"/>
</dbReference>
<dbReference type="InterPro" id="IPR037873">
    <property type="entry name" value="BamE-like"/>
</dbReference>
<keyword evidence="2" id="KW-0812">Transmembrane</keyword>
<feature type="transmembrane region" description="Helical" evidence="2">
    <location>
        <begin position="58"/>
        <end position="81"/>
    </location>
</feature>
<protein>
    <recommendedName>
        <fullName evidence="5">Prophage pi3 protein 59</fullName>
    </recommendedName>
</protein>
<keyword evidence="1" id="KW-0732">Signal</keyword>